<reference evidence="6 7" key="1">
    <citation type="journal article" date="2011" name="J. Bacteriol.">
        <title>Complete genome sequence of 'Vulcanisaeta moutnovskia' strain 768-28, a novel member of the hyperthermophilic crenarchaeal genus vulcanisaeta.</title>
        <authorList>
            <person name="Gumerov V.M."/>
            <person name="Mardanov A.V."/>
            <person name="Beletsky A.V."/>
            <person name="Prokofeva M.I."/>
            <person name="Bonch-Osmolovskaya E.A."/>
            <person name="Ravin N.V."/>
            <person name="Skryabin K.G."/>
        </authorList>
    </citation>
    <scope>NUCLEOTIDE SEQUENCE [LARGE SCALE GENOMIC DNA]</scope>
    <source>
        <strain evidence="6 7">768-28</strain>
    </source>
</reference>
<dbReference type="OrthoDB" id="31424at2157"/>
<dbReference type="HAMAP" id="MF_00584">
    <property type="entry name" value="HTH_type_cro_C1"/>
    <property type="match status" value="1"/>
</dbReference>
<dbReference type="SMART" id="SM00530">
    <property type="entry name" value="HTH_XRE"/>
    <property type="match status" value="1"/>
</dbReference>
<dbReference type="Pfam" id="PF01381">
    <property type="entry name" value="HTH_3"/>
    <property type="match status" value="1"/>
</dbReference>
<dbReference type="PROSITE" id="PS50943">
    <property type="entry name" value="HTH_CROC1"/>
    <property type="match status" value="1"/>
</dbReference>
<evidence type="ECO:0000259" key="5">
    <source>
        <dbReference type="PROSITE" id="PS50943"/>
    </source>
</evidence>
<dbReference type="GO" id="GO:0003677">
    <property type="term" value="F:DNA binding"/>
    <property type="evidence" value="ECO:0007669"/>
    <property type="project" value="UniProtKB-KW"/>
</dbReference>
<dbReference type="InterPro" id="IPR010982">
    <property type="entry name" value="Lambda_DNA-bd_dom_sf"/>
</dbReference>
<dbReference type="SUPFAM" id="SSF47413">
    <property type="entry name" value="lambda repressor-like DNA-binding domains"/>
    <property type="match status" value="1"/>
</dbReference>
<evidence type="ECO:0000313" key="7">
    <source>
        <dbReference type="Proteomes" id="UP000007485"/>
    </source>
</evidence>
<dbReference type="HOGENOM" id="CLU_1113915_0_0_2"/>
<feature type="domain" description="HTH cro/C1-type" evidence="5">
    <location>
        <begin position="135"/>
        <end position="187"/>
    </location>
</feature>
<dbReference type="Pfam" id="PF26553">
    <property type="entry name" value="PDDEXK_19"/>
    <property type="match status" value="1"/>
</dbReference>
<dbReference type="InterPro" id="IPR001387">
    <property type="entry name" value="Cro/C1-type_HTH"/>
</dbReference>
<dbReference type="Gene3D" id="1.10.260.40">
    <property type="entry name" value="lambda repressor-like DNA-binding domains"/>
    <property type="match status" value="1"/>
</dbReference>
<keyword evidence="3 4" id="KW-0804">Transcription</keyword>
<evidence type="ECO:0000256" key="3">
    <source>
        <dbReference type="ARBA" id="ARBA00023163"/>
    </source>
</evidence>
<dbReference type="InterPro" id="IPR020886">
    <property type="entry name" value="MTH_967-like"/>
</dbReference>
<sequence>MSNELITHVLSFAASRKARVLFVGDSSLSYDAIIRIPNYSDNEEGKFIIKVKGDAEKVSRDAIIDLIVLSKVSNSTPIIVGIKYGDEEMIDGVAYKVHGVYAVGVRTFKRILDNDSIKFVKDKGIIKASVKGQLLRKLRENRGMSLGDLAKMLGVTRRTIYEYERGSIEASERTARMLVNLFDEDLLNNVDLRPSDNDVLNDVKTREEMVDDNIRELLPSFKLYSLLKAHTKVAAHSTDESYLVEDKRRLSNEVVNVAKVLGVGLALIESDKRDVEFLESRN</sequence>
<dbReference type="eggNOG" id="arCOG04152">
    <property type="taxonomic scope" value="Archaea"/>
</dbReference>
<organism evidence="6 7">
    <name type="scientific">Vulcanisaeta moutnovskia (strain 768-28)</name>
    <dbReference type="NCBI Taxonomy" id="985053"/>
    <lineage>
        <taxon>Archaea</taxon>
        <taxon>Thermoproteota</taxon>
        <taxon>Thermoprotei</taxon>
        <taxon>Thermoproteales</taxon>
        <taxon>Thermoproteaceae</taxon>
        <taxon>Vulcanisaeta</taxon>
    </lineage>
</organism>
<gene>
    <name evidence="6" type="ordered locus">VMUT_1324</name>
</gene>
<keyword evidence="7" id="KW-1185">Reference proteome</keyword>
<dbReference type="KEGG" id="vmo:VMUT_1324"/>
<dbReference type="GO" id="GO:0003700">
    <property type="term" value="F:DNA-binding transcription factor activity"/>
    <property type="evidence" value="ECO:0007669"/>
    <property type="project" value="UniProtKB-UniRule"/>
</dbReference>
<dbReference type="RefSeq" id="WP_013604691.1">
    <property type="nucleotide sequence ID" value="NC_015151.1"/>
</dbReference>
<protein>
    <recommendedName>
        <fullName evidence="4">Putative HTH-type transcriptional regulatory protein VMUT_1324</fullName>
    </recommendedName>
</protein>
<name>F0QSL2_VULM7</name>
<evidence type="ECO:0000256" key="2">
    <source>
        <dbReference type="ARBA" id="ARBA00023125"/>
    </source>
</evidence>
<evidence type="ECO:0000256" key="1">
    <source>
        <dbReference type="ARBA" id="ARBA00023015"/>
    </source>
</evidence>
<keyword evidence="2 4" id="KW-0238">DNA-binding</keyword>
<dbReference type="InterPro" id="IPR059051">
    <property type="entry name" value="MTH_967_PDDEXK"/>
</dbReference>
<dbReference type="Proteomes" id="UP000007485">
    <property type="component" value="Chromosome"/>
</dbReference>
<dbReference type="STRING" id="985053.VMUT_1324"/>
<evidence type="ECO:0000256" key="4">
    <source>
        <dbReference type="HAMAP-Rule" id="MF_00584"/>
    </source>
</evidence>
<dbReference type="EMBL" id="CP002529">
    <property type="protein sequence ID" value="ADY01529.1"/>
    <property type="molecule type" value="Genomic_DNA"/>
</dbReference>
<keyword evidence="1 4" id="KW-0805">Transcription regulation</keyword>
<dbReference type="CDD" id="cd00093">
    <property type="entry name" value="HTH_XRE"/>
    <property type="match status" value="1"/>
</dbReference>
<proteinExistence type="inferred from homology"/>
<accession>F0QSL2</accession>
<dbReference type="GeneID" id="10288976"/>
<dbReference type="AlphaFoldDB" id="F0QSL2"/>
<evidence type="ECO:0000313" key="6">
    <source>
        <dbReference type="EMBL" id="ADY01529.1"/>
    </source>
</evidence>